<feature type="transmembrane region" description="Helical" evidence="1">
    <location>
        <begin position="121"/>
        <end position="142"/>
    </location>
</feature>
<protein>
    <recommendedName>
        <fullName evidence="4">Cation/H+ exchanger domain-containing protein</fullName>
    </recommendedName>
</protein>
<organism evidence="2 3">
    <name type="scientific">Citrus unshiu</name>
    <name type="common">Satsuma mandarin</name>
    <name type="synonym">Citrus nobilis var. unshiu</name>
    <dbReference type="NCBI Taxonomy" id="55188"/>
    <lineage>
        <taxon>Eukaryota</taxon>
        <taxon>Viridiplantae</taxon>
        <taxon>Streptophyta</taxon>
        <taxon>Embryophyta</taxon>
        <taxon>Tracheophyta</taxon>
        <taxon>Spermatophyta</taxon>
        <taxon>Magnoliopsida</taxon>
        <taxon>eudicotyledons</taxon>
        <taxon>Gunneridae</taxon>
        <taxon>Pentapetalae</taxon>
        <taxon>rosids</taxon>
        <taxon>malvids</taxon>
        <taxon>Sapindales</taxon>
        <taxon>Rutaceae</taxon>
        <taxon>Aurantioideae</taxon>
        <taxon>Citrus</taxon>
    </lineage>
</organism>
<proteinExistence type="predicted"/>
<evidence type="ECO:0000313" key="2">
    <source>
        <dbReference type="EMBL" id="GAY59554.1"/>
    </source>
</evidence>
<evidence type="ECO:0008006" key="4">
    <source>
        <dbReference type="Google" id="ProtNLM"/>
    </source>
</evidence>
<dbReference type="AlphaFoldDB" id="A0A2H5Q4M6"/>
<gene>
    <name evidence="2" type="ORF">CUMW_195340</name>
</gene>
<dbReference type="EMBL" id="BDQV01000213">
    <property type="protein sequence ID" value="GAY59554.1"/>
    <property type="molecule type" value="Genomic_DNA"/>
</dbReference>
<keyword evidence="1" id="KW-0472">Membrane</keyword>
<accession>A0A2H5Q4M6</accession>
<comment type="caution">
    <text evidence="2">The sequence shown here is derived from an EMBL/GenBank/DDBJ whole genome shotgun (WGS) entry which is preliminary data.</text>
</comment>
<feature type="transmembrane region" description="Helical" evidence="1">
    <location>
        <begin position="93"/>
        <end position="115"/>
    </location>
</feature>
<evidence type="ECO:0000313" key="3">
    <source>
        <dbReference type="Proteomes" id="UP000236630"/>
    </source>
</evidence>
<name>A0A2H5Q4M6_CITUN</name>
<dbReference type="Proteomes" id="UP000236630">
    <property type="component" value="Unassembled WGS sequence"/>
</dbReference>
<evidence type="ECO:0000256" key="1">
    <source>
        <dbReference type="SAM" id="Phobius"/>
    </source>
</evidence>
<sequence>RLKPVTKNEQREILPSTASLDWRNSVVFTFKLPIPSNLIQSSSKFNPPPPKSLRLTREETARKLGHRGIMTGEALQISPANDPRGSPAKEQQAAGVGIILQIMMLVLSFVLGHVLRRHKFYYLPEASASLLICLIVGALANISNTETNIRTMSLVRSHASSGQNFFMICQRDGTCTAGCVLQEKEGLLEPVEKGKIAARTEKRRQIASIESCSRRDENPAVGAHKKCDRELFLLIFQDMYNTCVEKKWSFS</sequence>
<keyword evidence="1" id="KW-1133">Transmembrane helix</keyword>
<reference evidence="2 3" key="1">
    <citation type="journal article" date="2017" name="Front. Genet.">
        <title>Draft sequencing of the heterozygous diploid genome of Satsuma (Citrus unshiu Marc.) using a hybrid assembly approach.</title>
        <authorList>
            <person name="Shimizu T."/>
            <person name="Tanizawa Y."/>
            <person name="Mochizuki T."/>
            <person name="Nagasaki H."/>
            <person name="Yoshioka T."/>
            <person name="Toyoda A."/>
            <person name="Fujiyama A."/>
            <person name="Kaminuma E."/>
            <person name="Nakamura Y."/>
        </authorList>
    </citation>
    <scope>NUCLEOTIDE SEQUENCE [LARGE SCALE GENOMIC DNA]</scope>
    <source>
        <strain evidence="3">cv. Miyagawa wase</strain>
    </source>
</reference>
<keyword evidence="3" id="KW-1185">Reference proteome</keyword>
<keyword evidence="1" id="KW-0812">Transmembrane</keyword>
<feature type="non-terminal residue" evidence="2">
    <location>
        <position position="1"/>
    </location>
</feature>